<reference evidence="3" key="1">
    <citation type="submission" date="2016-06" db="EMBL/GenBank/DDBJ databases">
        <title>Parallel loss of symbiosis genes in relatives of nitrogen-fixing non-legume Parasponia.</title>
        <authorList>
            <person name="Van Velzen R."/>
            <person name="Holmer R."/>
            <person name="Bu F."/>
            <person name="Rutten L."/>
            <person name="Van Zeijl A."/>
            <person name="Liu W."/>
            <person name="Santuari L."/>
            <person name="Cao Q."/>
            <person name="Sharma T."/>
            <person name="Shen D."/>
            <person name="Roswanjaya Y."/>
            <person name="Wardhani T."/>
            <person name="Kalhor M.S."/>
            <person name="Jansen J."/>
            <person name="Van den Hoogen J."/>
            <person name="Gungor B."/>
            <person name="Hartog M."/>
            <person name="Hontelez J."/>
            <person name="Verver J."/>
            <person name="Yang W.-C."/>
            <person name="Schijlen E."/>
            <person name="Repin R."/>
            <person name="Schilthuizen M."/>
            <person name="Schranz E."/>
            <person name="Heidstra R."/>
            <person name="Miyata K."/>
            <person name="Fedorova E."/>
            <person name="Kohlen W."/>
            <person name="Bisseling T."/>
            <person name="Smit S."/>
            <person name="Geurts R."/>
        </authorList>
    </citation>
    <scope>NUCLEOTIDE SEQUENCE [LARGE SCALE GENOMIC DNA]</scope>
    <source>
        <strain evidence="3">cv. WU1-14</strain>
    </source>
</reference>
<protein>
    <submittedName>
        <fullName evidence="2">Uncharacterized protein</fullName>
    </submittedName>
</protein>
<comment type="caution">
    <text evidence="2">The sequence shown here is derived from an EMBL/GenBank/DDBJ whole genome shotgun (WGS) entry which is preliminary data.</text>
</comment>
<dbReference type="EMBL" id="JXTB01000391">
    <property type="protein sequence ID" value="PON42515.1"/>
    <property type="molecule type" value="Genomic_DNA"/>
</dbReference>
<keyword evidence="1" id="KW-0472">Membrane</keyword>
<dbReference type="Proteomes" id="UP000237105">
    <property type="component" value="Unassembled WGS sequence"/>
</dbReference>
<evidence type="ECO:0000313" key="3">
    <source>
        <dbReference type="Proteomes" id="UP000237105"/>
    </source>
</evidence>
<dbReference type="AlphaFoldDB" id="A0A2P5B173"/>
<evidence type="ECO:0000313" key="2">
    <source>
        <dbReference type="EMBL" id="PON42515.1"/>
    </source>
</evidence>
<name>A0A2P5B173_PARAD</name>
<sequence length="135" mass="15667">MTLIKARFRRQRRDDRGFGLSLKNWVLRSAKMMMMMMISQLTMMMMMMMVRRNRIIRWSDEQGRCSSREVVDVINVVDHGLVKPNLGLKELDIVDGLLEHGHRVHLGSARDQALQDLEPVADPVPPFSSRHALRV</sequence>
<evidence type="ECO:0000256" key="1">
    <source>
        <dbReference type="SAM" id="Phobius"/>
    </source>
</evidence>
<organism evidence="2 3">
    <name type="scientific">Parasponia andersonii</name>
    <name type="common">Sponia andersonii</name>
    <dbReference type="NCBI Taxonomy" id="3476"/>
    <lineage>
        <taxon>Eukaryota</taxon>
        <taxon>Viridiplantae</taxon>
        <taxon>Streptophyta</taxon>
        <taxon>Embryophyta</taxon>
        <taxon>Tracheophyta</taxon>
        <taxon>Spermatophyta</taxon>
        <taxon>Magnoliopsida</taxon>
        <taxon>eudicotyledons</taxon>
        <taxon>Gunneridae</taxon>
        <taxon>Pentapetalae</taxon>
        <taxon>rosids</taxon>
        <taxon>fabids</taxon>
        <taxon>Rosales</taxon>
        <taxon>Cannabaceae</taxon>
        <taxon>Parasponia</taxon>
    </lineage>
</organism>
<feature type="non-terminal residue" evidence="2">
    <location>
        <position position="135"/>
    </location>
</feature>
<keyword evidence="1" id="KW-1133">Transmembrane helix</keyword>
<gene>
    <name evidence="2" type="ORF">PanWU01x14_281570</name>
</gene>
<proteinExistence type="predicted"/>
<feature type="transmembrane region" description="Helical" evidence="1">
    <location>
        <begin position="32"/>
        <end position="50"/>
    </location>
</feature>
<accession>A0A2P5B173</accession>
<keyword evidence="3" id="KW-1185">Reference proteome</keyword>
<dbReference type="OrthoDB" id="10366199at2759"/>
<keyword evidence="1" id="KW-0812">Transmembrane</keyword>